<organism evidence="1 2">
    <name type="scientific">Yarrowia lipolytica</name>
    <name type="common">Candida lipolytica</name>
    <dbReference type="NCBI Taxonomy" id="4952"/>
    <lineage>
        <taxon>Eukaryota</taxon>
        <taxon>Fungi</taxon>
        <taxon>Dikarya</taxon>
        <taxon>Ascomycota</taxon>
        <taxon>Saccharomycotina</taxon>
        <taxon>Dipodascomycetes</taxon>
        <taxon>Dipodascales</taxon>
        <taxon>Dipodascales incertae sedis</taxon>
        <taxon>Yarrowia</taxon>
    </lineage>
</organism>
<dbReference type="Proteomes" id="UP000182444">
    <property type="component" value="Chromosome 1D"/>
</dbReference>
<evidence type="ECO:0000313" key="2">
    <source>
        <dbReference type="Proteomes" id="UP000182444"/>
    </source>
</evidence>
<protein>
    <submittedName>
        <fullName evidence="1">Uncharacterized protein</fullName>
    </submittedName>
</protein>
<reference evidence="1 2" key="1">
    <citation type="journal article" date="2016" name="PLoS ONE">
        <title>Sequence Assembly of Yarrowia lipolytica Strain W29/CLIB89 Shows Transposable Element Diversity.</title>
        <authorList>
            <person name="Magnan C."/>
            <person name="Yu J."/>
            <person name="Chang I."/>
            <person name="Jahn E."/>
            <person name="Kanomata Y."/>
            <person name="Wu J."/>
            <person name="Zeller M."/>
            <person name="Oakes M."/>
            <person name="Baldi P."/>
            <person name="Sandmeyer S."/>
        </authorList>
    </citation>
    <scope>NUCLEOTIDE SEQUENCE [LARGE SCALE GENOMIC DNA]</scope>
    <source>
        <strain evidence="2">CLIB89(W29)</strain>
    </source>
</reference>
<dbReference type="EMBL" id="CP017556">
    <property type="protein sequence ID" value="AOW04388.1"/>
    <property type="molecule type" value="Genomic_DNA"/>
</dbReference>
<gene>
    <name evidence="1" type="ORF">YALI1_D26454g</name>
</gene>
<dbReference type="RefSeq" id="XP_068138898.1">
    <property type="nucleotide sequence ID" value="XM_068282797.1"/>
</dbReference>
<evidence type="ECO:0000313" key="1">
    <source>
        <dbReference type="EMBL" id="AOW04388.1"/>
    </source>
</evidence>
<dbReference type="AlphaFoldDB" id="A0A1D8NFG9"/>
<name>A0A1D8NFG9_YARLL</name>
<dbReference type="GeneID" id="94583411"/>
<dbReference type="VEuPathDB" id="FungiDB:YALI1_D26454g"/>
<proteinExistence type="predicted"/>
<sequence length="90" mass="9901">MAISGMLMGTQTRASLGGVGYRESYRLIQNSSWPSFSIIYASVEVKSSTVQVGGYILALVLVLQLAAKSENSWATESCLDWSTDMWLECR</sequence>
<accession>A0A1D8NFG9</accession>